<dbReference type="RefSeq" id="WP_364448175.1">
    <property type="nucleotide sequence ID" value="NZ_JBFARM010000003.1"/>
</dbReference>
<dbReference type="EMBL" id="JBFARM010000003">
    <property type="protein sequence ID" value="MEV4286283.1"/>
    <property type="molecule type" value="Genomic_DNA"/>
</dbReference>
<proteinExistence type="predicted"/>
<keyword evidence="1" id="KW-0812">Transmembrane</keyword>
<dbReference type="Proteomes" id="UP001552427">
    <property type="component" value="Unassembled WGS sequence"/>
</dbReference>
<evidence type="ECO:0000313" key="2">
    <source>
        <dbReference type="EMBL" id="MEV4286283.1"/>
    </source>
</evidence>
<evidence type="ECO:0000313" key="3">
    <source>
        <dbReference type="Proteomes" id="UP001552427"/>
    </source>
</evidence>
<keyword evidence="3" id="KW-1185">Reference proteome</keyword>
<reference evidence="2 3" key="1">
    <citation type="submission" date="2024-06" db="EMBL/GenBank/DDBJ databases">
        <title>The Natural Products Discovery Center: Release of the First 8490 Sequenced Strains for Exploring Actinobacteria Biosynthetic Diversity.</title>
        <authorList>
            <person name="Kalkreuter E."/>
            <person name="Kautsar S.A."/>
            <person name="Yang D."/>
            <person name="Bader C.D."/>
            <person name="Teijaro C.N."/>
            <person name="Fluegel L."/>
            <person name="Davis C.M."/>
            <person name="Simpson J.R."/>
            <person name="Lauterbach L."/>
            <person name="Steele A.D."/>
            <person name="Gui C."/>
            <person name="Meng S."/>
            <person name="Li G."/>
            <person name="Viehrig K."/>
            <person name="Ye F."/>
            <person name="Su P."/>
            <person name="Kiefer A.F."/>
            <person name="Nichols A."/>
            <person name="Cepeda A.J."/>
            <person name="Yan W."/>
            <person name="Fan B."/>
            <person name="Jiang Y."/>
            <person name="Adhikari A."/>
            <person name="Zheng C.-J."/>
            <person name="Schuster L."/>
            <person name="Cowan T.M."/>
            <person name="Smanski M.J."/>
            <person name="Chevrette M.G."/>
            <person name="De Carvalho L.P.S."/>
            <person name="Shen B."/>
        </authorList>
    </citation>
    <scope>NUCLEOTIDE SEQUENCE [LARGE SCALE GENOMIC DNA]</scope>
    <source>
        <strain evidence="2 3">NPDC049574</strain>
    </source>
</reference>
<gene>
    <name evidence="2" type="ORF">AB0K40_12350</name>
</gene>
<organism evidence="2 3">
    <name type="scientific">Nonomuraea bangladeshensis</name>
    <dbReference type="NCBI Taxonomy" id="404385"/>
    <lineage>
        <taxon>Bacteria</taxon>
        <taxon>Bacillati</taxon>
        <taxon>Actinomycetota</taxon>
        <taxon>Actinomycetes</taxon>
        <taxon>Streptosporangiales</taxon>
        <taxon>Streptosporangiaceae</taxon>
        <taxon>Nonomuraea</taxon>
    </lineage>
</organism>
<keyword evidence="1" id="KW-1133">Transmembrane helix</keyword>
<name>A0ABV3H169_9ACTN</name>
<comment type="caution">
    <text evidence="2">The sequence shown here is derived from an EMBL/GenBank/DDBJ whole genome shotgun (WGS) entry which is preliminary data.</text>
</comment>
<evidence type="ECO:0000256" key="1">
    <source>
        <dbReference type="SAM" id="Phobius"/>
    </source>
</evidence>
<sequence length="208" mass="22331">MNEMDELKAMWQAVPPASPEELAGARQRLLRRARPRRRVVTGPRLLVAAGVAAGLVVTPLISGTGTSAYAVAESPDGTVMVTVNELRDPSGLEAKLAEAGVKADVTFLAPAMRCTAPRFVSEDQTYGGAPAVNASELRSLVERSRFSKVVQVKSVRTIRIVPQYIEPGETLVVEFRDNRSSYIPWLLATSLAPAGTTVKPCAPVKDPH</sequence>
<accession>A0ABV3H169</accession>
<feature type="transmembrane region" description="Helical" evidence="1">
    <location>
        <begin position="41"/>
        <end position="61"/>
    </location>
</feature>
<keyword evidence="1" id="KW-0472">Membrane</keyword>
<protein>
    <submittedName>
        <fullName evidence="2">Uncharacterized protein</fullName>
    </submittedName>
</protein>